<dbReference type="InterPro" id="IPR005821">
    <property type="entry name" value="Ion_trans_dom"/>
</dbReference>
<evidence type="ECO:0000256" key="11">
    <source>
        <dbReference type="SAM" id="Phobius"/>
    </source>
</evidence>
<feature type="compositionally biased region" description="Low complexity" evidence="10">
    <location>
        <begin position="502"/>
        <end position="518"/>
    </location>
</feature>
<feature type="compositionally biased region" description="Polar residues" evidence="10">
    <location>
        <begin position="284"/>
        <end position="293"/>
    </location>
</feature>
<evidence type="ECO:0000256" key="7">
    <source>
        <dbReference type="ARBA" id="ARBA00023286"/>
    </source>
</evidence>
<keyword evidence="6 11" id="KW-0472">Membrane</keyword>
<dbReference type="GeneID" id="101864547"/>
<dbReference type="Pfam" id="PF00520">
    <property type="entry name" value="Ion_trans"/>
    <property type="match status" value="1"/>
</dbReference>
<sequence length="803" mass="89028">MDPKSTKFSKKYILCMFWSTMTLTTIGERPPPVTEVEYIFTGFTFLVGVFVFAAVVGNVGDVISNMNAARRDFQARMDQIKFYMDHRSVPDHLQTRIKRWAEYTWDRTKAIDEPNVLQFLPDRLRTEVAIHVHLDILKQVSIFDECEEGLLRELVLKLKPQIFSPGDYICRIGEIGREMYIINHGKVEILFPDGESGGMKQVAVMNPGNFFGEISLLKLDDGQNKRTADVRSIGFSELLCLSRRDLMLALTEYPDAKKVLEEYARQRYNNTKRMTPTDTEESRSTSPRPSVFSSMPGRRSAKQVFARVMKQEGFVKLLADKTSDLQELKAAVYELKESKNAELEESFVTLQRQVQQLEKMLLDKNLELQESKAHISYLETVVKRLSHDSGSKPGSRVDSPVLSRNSPFSGMNRSLRWQELHRVNTIVHDMQKNIPINKLERSMSVETQLGRATSGDPIYSEQPTVGGNPPLVHNGGACQVRRNSFRLTPQKNVNSNDLPLCSSHSSGSDNGSLHYSSDSDSEASDTDSAADGDGSPHLLTKSDNTATVLGITSSSKLSMMHLAEVNGVMLGECLQQTRRRASLPRSNYGHNVRTYIQRSATVCEAGGFTNPPANLVVNPRKTPKTRTASEGCDSPMRRKFGGCVRPDSLYYFDKSDGNSQATSRTFRPESCGNALNVRSAQNKIEEPHLASHSKSHESQSEIGGEPANASPDVNNYYTLCCLGSADSNDLDFSGGDSSSPWGRHSARSSSLTSVSSLQTDQSSLLGSARTSLDSAYLGVYSCPQGAGDRDSMSPSTFSEDADV</sequence>
<keyword evidence="9" id="KW-0175">Coiled coil</keyword>
<feature type="coiled-coil region" evidence="9">
    <location>
        <begin position="325"/>
        <end position="374"/>
    </location>
</feature>
<proteinExistence type="predicted"/>
<name>A0ABM0K1E1_APLCA</name>
<feature type="region of interest" description="Disordered" evidence="10">
    <location>
        <begin position="733"/>
        <end position="756"/>
    </location>
</feature>
<evidence type="ECO:0000256" key="5">
    <source>
        <dbReference type="ARBA" id="ARBA00023065"/>
    </source>
</evidence>
<dbReference type="Gene3D" id="1.10.287.70">
    <property type="match status" value="1"/>
</dbReference>
<comment type="subcellular location">
    <subcellularLocation>
        <location evidence="1">Membrane</location>
        <topology evidence="1">Multi-pass membrane protein</topology>
    </subcellularLocation>
</comment>
<feature type="region of interest" description="Disordered" evidence="10">
    <location>
        <begin position="448"/>
        <end position="541"/>
    </location>
</feature>
<keyword evidence="13" id="KW-1185">Reference proteome</keyword>
<evidence type="ECO:0000256" key="1">
    <source>
        <dbReference type="ARBA" id="ARBA00004141"/>
    </source>
</evidence>
<dbReference type="PANTHER" id="PTHR45638:SF13">
    <property type="entry name" value="CYCLIC NUCLEOTIDE-BINDING DOMAIN-CONTAINING PROTEIN"/>
    <property type="match status" value="1"/>
</dbReference>
<dbReference type="SUPFAM" id="SSF51206">
    <property type="entry name" value="cAMP-binding domain-like"/>
    <property type="match status" value="1"/>
</dbReference>
<feature type="region of interest" description="Disordered" evidence="10">
    <location>
        <begin position="687"/>
        <end position="709"/>
    </location>
</feature>
<protein>
    <submittedName>
        <fullName evidence="14">Uncharacterized protein LOC101864547</fullName>
    </submittedName>
</protein>
<dbReference type="Gene3D" id="1.10.287.630">
    <property type="entry name" value="Helix hairpin bin"/>
    <property type="match status" value="1"/>
</dbReference>
<dbReference type="InterPro" id="IPR014710">
    <property type="entry name" value="RmlC-like_jellyroll"/>
</dbReference>
<keyword evidence="2" id="KW-0813">Transport</keyword>
<feature type="compositionally biased region" description="Basic and acidic residues" evidence="10">
    <location>
        <begin position="687"/>
        <end position="699"/>
    </location>
</feature>
<evidence type="ECO:0000256" key="2">
    <source>
        <dbReference type="ARBA" id="ARBA00022448"/>
    </source>
</evidence>
<feature type="transmembrane region" description="Helical" evidence="11">
    <location>
        <begin position="39"/>
        <end position="63"/>
    </location>
</feature>
<dbReference type="InterPro" id="IPR018490">
    <property type="entry name" value="cNMP-bd_dom_sf"/>
</dbReference>
<evidence type="ECO:0000256" key="6">
    <source>
        <dbReference type="ARBA" id="ARBA00023136"/>
    </source>
</evidence>
<dbReference type="PROSITE" id="PS00888">
    <property type="entry name" value="CNMP_BINDING_1"/>
    <property type="match status" value="1"/>
</dbReference>
<dbReference type="InterPro" id="IPR050866">
    <property type="entry name" value="CNG_cation_channel"/>
</dbReference>
<keyword evidence="3 11" id="KW-0812">Transmembrane</keyword>
<keyword evidence="8" id="KW-0407">Ion channel</keyword>
<dbReference type="SUPFAM" id="SSF81324">
    <property type="entry name" value="Voltage-gated potassium channels"/>
    <property type="match status" value="1"/>
</dbReference>
<feature type="compositionally biased region" description="Polar residues" evidence="10">
    <location>
        <begin position="481"/>
        <end position="497"/>
    </location>
</feature>
<gene>
    <name evidence="14" type="primary">LOC101864547</name>
</gene>
<feature type="region of interest" description="Disordered" evidence="10">
    <location>
        <begin position="386"/>
        <end position="405"/>
    </location>
</feature>
<evidence type="ECO:0000313" key="13">
    <source>
        <dbReference type="Proteomes" id="UP000694888"/>
    </source>
</evidence>
<evidence type="ECO:0000256" key="4">
    <source>
        <dbReference type="ARBA" id="ARBA00022989"/>
    </source>
</evidence>
<reference evidence="14" key="1">
    <citation type="submission" date="2025-08" db="UniProtKB">
        <authorList>
            <consortium name="RefSeq"/>
        </authorList>
    </citation>
    <scope>IDENTIFICATION</scope>
</reference>
<feature type="compositionally biased region" description="Polar residues" evidence="10">
    <location>
        <begin position="268"/>
        <end position="277"/>
    </location>
</feature>
<dbReference type="SMART" id="SM00100">
    <property type="entry name" value="cNMP"/>
    <property type="match status" value="1"/>
</dbReference>
<evidence type="ECO:0000256" key="9">
    <source>
        <dbReference type="SAM" id="Coils"/>
    </source>
</evidence>
<dbReference type="InterPro" id="IPR000595">
    <property type="entry name" value="cNMP-bd_dom"/>
</dbReference>
<evidence type="ECO:0000313" key="14">
    <source>
        <dbReference type="RefSeq" id="XP_005106480.3"/>
    </source>
</evidence>
<feature type="region of interest" description="Disordered" evidence="10">
    <location>
        <begin position="782"/>
        <end position="803"/>
    </location>
</feature>
<evidence type="ECO:0000256" key="8">
    <source>
        <dbReference type="ARBA" id="ARBA00023303"/>
    </source>
</evidence>
<dbReference type="PROSITE" id="PS00889">
    <property type="entry name" value="CNMP_BINDING_2"/>
    <property type="match status" value="1"/>
</dbReference>
<evidence type="ECO:0000256" key="10">
    <source>
        <dbReference type="SAM" id="MobiDB-lite"/>
    </source>
</evidence>
<keyword evidence="5" id="KW-0406">Ion transport</keyword>
<dbReference type="InterPro" id="IPR018488">
    <property type="entry name" value="cNMP-bd_CS"/>
</dbReference>
<dbReference type="Proteomes" id="UP000694888">
    <property type="component" value="Unplaced"/>
</dbReference>
<dbReference type="PANTHER" id="PTHR45638">
    <property type="entry name" value="CYCLIC NUCLEOTIDE-GATED CATION CHANNEL SUBUNIT A"/>
    <property type="match status" value="1"/>
</dbReference>
<dbReference type="PROSITE" id="PS50042">
    <property type="entry name" value="CNMP_BINDING_3"/>
    <property type="match status" value="1"/>
</dbReference>
<feature type="compositionally biased region" description="Polar residues" evidence="10">
    <location>
        <begin position="792"/>
        <end position="803"/>
    </location>
</feature>
<dbReference type="RefSeq" id="XP_005106480.3">
    <property type="nucleotide sequence ID" value="XM_005106423.3"/>
</dbReference>
<dbReference type="Pfam" id="PF00027">
    <property type="entry name" value="cNMP_binding"/>
    <property type="match status" value="1"/>
</dbReference>
<evidence type="ECO:0000256" key="3">
    <source>
        <dbReference type="ARBA" id="ARBA00022692"/>
    </source>
</evidence>
<organism evidence="13 14">
    <name type="scientific">Aplysia californica</name>
    <name type="common">California sea hare</name>
    <dbReference type="NCBI Taxonomy" id="6500"/>
    <lineage>
        <taxon>Eukaryota</taxon>
        <taxon>Metazoa</taxon>
        <taxon>Spiralia</taxon>
        <taxon>Lophotrochozoa</taxon>
        <taxon>Mollusca</taxon>
        <taxon>Gastropoda</taxon>
        <taxon>Heterobranchia</taxon>
        <taxon>Euthyneura</taxon>
        <taxon>Tectipleura</taxon>
        <taxon>Aplysiida</taxon>
        <taxon>Aplysioidea</taxon>
        <taxon>Aplysiidae</taxon>
        <taxon>Aplysia</taxon>
    </lineage>
</organism>
<dbReference type="CDD" id="cd00038">
    <property type="entry name" value="CAP_ED"/>
    <property type="match status" value="1"/>
</dbReference>
<keyword evidence="4 11" id="KW-1133">Transmembrane helix</keyword>
<evidence type="ECO:0000259" key="12">
    <source>
        <dbReference type="PROSITE" id="PS50042"/>
    </source>
</evidence>
<feature type="compositionally biased region" description="Acidic residues" evidence="10">
    <location>
        <begin position="519"/>
        <end position="530"/>
    </location>
</feature>
<feature type="domain" description="Cyclic nucleotide-binding" evidence="12">
    <location>
        <begin position="142"/>
        <end position="267"/>
    </location>
</feature>
<dbReference type="Gene3D" id="2.60.120.10">
    <property type="entry name" value="Jelly Rolls"/>
    <property type="match status" value="1"/>
</dbReference>
<feature type="region of interest" description="Disordered" evidence="10">
    <location>
        <begin position="268"/>
        <end position="298"/>
    </location>
</feature>
<keyword evidence="7" id="KW-1071">Ligand-gated ion channel</keyword>
<accession>A0ABM0K1E1</accession>